<dbReference type="EMBL" id="UINC01212742">
    <property type="protein sequence ID" value="SVE37201.1"/>
    <property type="molecule type" value="Genomic_DNA"/>
</dbReference>
<reference evidence="1" key="1">
    <citation type="submission" date="2018-05" db="EMBL/GenBank/DDBJ databases">
        <authorList>
            <person name="Lanie J.A."/>
            <person name="Ng W.-L."/>
            <person name="Kazmierczak K.M."/>
            <person name="Andrzejewski T.M."/>
            <person name="Davidsen T.M."/>
            <person name="Wayne K.J."/>
            <person name="Tettelin H."/>
            <person name="Glass J.I."/>
            <person name="Rusch D."/>
            <person name="Podicherti R."/>
            <person name="Tsui H.-C.T."/>
            <person name="Winkler M.E."/>
        </authorList>
    </citation>
    <scope>NUCLEOTIDE SEQUENCE</scope>
</reference>
<organism evidence="1">
    <name type="scientific">marine metagenome</name>
    <dbReference type="NCBI Taxonomy" id="408172"/>
    <lineage>
        <taxon>unclassified sequences</taxon>
        <taxon>metagenomes</taxon>
        <taxon>ecological metagenomes</taxon>
    </lineage>
</organism>
<accession>A0A383CYE9</accession>
<protein>
    <recommendedName>
        <fullName evidence="2">Terminase large subunit gp17-like C-terminal domain-containing protein</fullName>
    </recommendedName>
</protein>
<dbReference type="InterPro" id="IPR027417">
    <property type="entry name" value="P-loop_NTPase"/>
</dbReference>
<dbReference type="AlphaFoldDB" id="A0A383CYE9"/>
<dbReference type="Gene3D" id="3.40.50.300">
    <property type="entry name" value="P-loop containing nucleotide triphosphate hydrolases"/>
    <property type="match status" value="1"/>
</dbReference>
<sequence length="162" mass="18640">MSWIEGTQRRPPPRFRSNGELVKIEGFLEEHEAKLALYEFLRNNITFATELLMGIKLFPFQHMAVKGMFETDYFLGVWSRGMSKSFTTGIFAALDAILNQGVEIGILSKSFRQAKMIFKKIEDISMHPDAHFFKQCITKVSKTNDEWLMEIGMSRIRALPLG</sequence>
<name>A0A383CYE9_9ZZZZ</name>
<gene>
    <name evidence="1" type="ORF">METZ01_LOCUS490055</name>
</gene>
<proteinExistence type="predicted"/>
<evidence type="ECO:0008006" key="2">
    <source>
        <dbReference type="Google" id="ProtNLM"/>
    </source>
</evidence>
<feature type="non-terminal residue" evidence="1">
    <location>
        <position position="162"/>
    </location>
</feature>
<evidence type="ECO:0000313" key="1">
    <source>
        <dbReference type="EMBL" id="SVE37201.1"/>
    </source>
</evidence>